<feature type="domain" description="NACHT" evidence="3">
    <location>
        <begin position="101"/>
        <end position="247"/>
    </location>
</feature>
<dbReference type="InterPro" id="IPR007111">
    <property type="entry name" value="NACHT_NTPase"/>
</dbReference>
<dbReference type="Pfam" id="PF24883">
    <property type="entry name" value="NPHP3_N"/>
    <property type="match status" value="1"/>
</dbReference>
<dbReference type="InterPro" id="IPR027417">
    <property type="entry name" value="P-loop_NTPase"/>
</dbReference>
<dbReference type="Gene3D" id="3.40.50.300">
    <property type="entry name" value="P-loop containing nucleotide triphosphate hydrolases"/>
    <property type="match status" value="1"/>
</dbReference>
<dbReference type="InterPro" id="IPR056884">
    <property type="entry name" value="NPHP3-like_N"/>
</dbReference>
<feature type="region of interest" description="Disordered" evidence="2">
    <location>
        <begin position="786"/>
        <end position="834"/>
    </location>
</feature>
<protein>
    <recommendedName>
        <fullName evidence="3">NACHT domain-containing protein</fullName>
    </recommendedName>
</protein>
<gene>
    <name evidence="4" type="ORF">BDZ94DRAFT_1300485</name>
</gene>
<reference evidence="4" key="1">
    <citation type="submission" date="2020-11" db="EMBL/GenBank/DDBJ databases">
        <authorList>
            <consortium name="DOE Joint Genome Institute"/>
            <person name="Ahrendt S."/>
            <person name="Riley R."/>
            <person name="Andreopoulos W."/>
            <person name="Labutti K."/>
            <person name="Pangilinan J."/>
            <person name="Ruiz-Duenas F.J."/>
            <person name="Barrasa J.M."/>
            <person name="Sanchez-Garcia M."/>
            <person name="Camarero S."/>
            <person name="Miyauchi S."/>
            <person name="Serrano A."/>
            <person name="Linde D."/>
            <person name="Babiker R."/>
            <person name="Drula E."/>
            <person name="Ayuso-Fernandez I."/>
            <person name="Pacheco R."/>
            <person name="Padilla G."/>
            <person name="Ferreira P."/>
            <person name="Barriuso J."/>
            <person name="Kellner H."/>
            <person name="Castanera R."/>
            <person name="Alfaro M."/>
            <person name="Ramirez L."/>
            <person name="Pisabarro A.G."/>
            <person name="Kuo A."/>
            <person name="Tritt A."/>
            <person name="Lipzen A."/>
            <person name="He G."/>
            <person name="Yan M."/>
            <person name="Ng V."/>
            <person name="Cullen D."/>
            <person name="Martin F."/>
            <person name="Rosso M.-N."/>
            <person name="Henrissat B."/>
            <person name="Hibbett D."/>
            <person name="Martinez A.T."/>
            <person name="Grigoriev I.V."/>
        </authorList>
    </citation>
    <scope>NUCLEOTIDE SEQUENCE</scope>
    <source>
        <strain evidence="4">CBS 247.69</strain>
    </source>
</reference>
<dbReference type="AlphaFoldDB" id="A0A9P5XXE8"/>
<evidence type="ECO:0000313" key="4">
    <source>
        <dbReference type="EMBL" id="KAF9459512.1"/>
    </source>
</evidence>
<evidence type="ECO:0000256" key="1">
    <source>
        <dbReference type="ARBA" id="ARBA00022737"/>
    </source>
</evidence>
<sequence>MASSSSAGGSSDPHGTPQSGTSYFGGAHDFQIVGSRLTEVHGNQIINDASGGLKHLFKSISPGATHDSAERSSAPRCYENTRVSVINEIMTWINEKNRERSLLWLNGAPGVGKSAISQTIAERCAETGQLAGSYFFSGESTDRKTAERFFFTLAYQFSVVIPEFRAGIETELKNDPHILSKSMRHQLDRLILQPLSQPIDLPPMVIVVDGLDECNAAGQAAILGLIPTLLSGLPSSLCLVIASRPEAFISDTFSSCLGNLSRRVTLDARYAPDKDIETFLRTTLTKIARRRLSQPWPSDGDIRLLVAACSGQFLCAGIILRYISDGPQRPDKMLTDFLNITGSKHAALTPLDNLYSQILSTCPDPTHLLKILGVILVSSCRVGFIEDLLGLEPGDVTQQLRSFNSVLQIPRPGDKIQAIRIRQPSFREYLLDPLRSGSYFIDAQKEHSRIAMCMLRMHKQPNVTARLLETSREYWGYHCSEATPTDDLVLALRDFDLRSWLKKSGEESYHTSDLAGVMAWMLKNSDHSSLNNVHIKWIKICYEAFCDDLKAFGLRPSNISVSTFMALSVVASITTHLDLDASIVCSVLEPFVSNSEILWLTLDARIGIRSPFEPNTEEFYKVSEHFYYDTLDRRTEGHVAIHLDAQKLKASDGTILPRFDLETFNAFGRFQFDSAKSHTHFALACLAYVRSTASRSRRWQTNRPHVHEVQADRYAWEKWAYHISMSLPTQAVLANLRDFIHEDHSQVHKNEKLMTVIQWLKGLEKPPLKLISCWESALRKVDCGETHSRTASVSSGPTPYRLLATAPPLPTPPTQISAPGKRKHRSWLGISSTR</sequence>
<feature type="region of interest" description="Disordered" evidence="2">
    <location>
        <begin position="1"/>
        <end position="23"/>
    </location>
</feature>
<accession>A0A9P5XXE8</accession>
<dbReference type="PANTHER" id="PTHR10039">
    <property type="entry name" value="AMELOGENIN"/>
    <property type="match status" value="1"/>
</dbReference>
<keyword evidence="5" id="KW-1185">Reference proteome</keyword>
<dbReference type="EMBL" id="MU150315">
    <property type="protein sequence ID" value="KAF9459512.1"/>
    <property type="molecule type" value="Genomic_DNA"/>
</dbReference>
<dbReference type="SUPFAM" id="SSF52540">
    <property type="entry name" value="P-loop containing nucleoside triphosphate hydrolases"/>
    <property type="match status" value="1"/>
</dbReference>
<evidence type="ECO:0000259" key="3">
    <source>
        <dbReference type="PROSITE" id="PS50837"/>
    </source>
</evidence>
<organism evidence="4 5">
    <name type="scientific">Collybia nuda</name>
    <dbReference type="NCBI Taxonomy" id="64659"/>
    <lineage>
        <taxon>Eukaryota</taxon>
        <taxon>Fungi</taxon>
        <taxon>Dikarya</taxon>
        <taxon>Basidiomycota</taxon>
        <taxon>Agaricomycotina</taxon>
        <taxon>Agaricomycetes</taxon>
        <taxon>Agaricomycetidae</taxon>
        <taxon>Agaricales</taxon>
        <taxon>Tricholomatineae</taxon>
        <taxon>Clitocybaceae</taxon>
        <taxon>Collybia</taxon>
    </lineage>
</organism>
<feature type="compositionally biased region" description="Low complexity" evidence="2">
    <location>
        <begin position="797"/>
        <end position="806"/>
    </location>
</feature>
<comment type="caution">
    <text evidence="4">The sequence shown here is derived from an EMBL/GenBank/DDBJ whole genome shotgun (WGS) entry which is preliminary data.</text>
</comment>
<dbReference type="OrthoDB" id="5967843at2759"/>
<name>A0A9P5XXE8_9AGAR</name>
<keyword evidence="1" id="KW-0677">Repeat</keyword>
<evidence type="ECO:0000256" key="2">
    <source>
        <dbReference type="SAM" id="MobiDB-lite"/>
    </source>
</evidence>
<evidence type="ECO:0000313" key="5">
    <source>
        <dbReference type="Proteomes" id="UP000807353"/>
    </source>
</evidence>
<dbReference type="PANTHER" id="PTHR10039:SF17">
    <property type="entry name" value="FUNGAL STAND N-TERMINAL GOODBYE DOMAIN-CONTAINING PROTEIN-RELATED"/>
    <property type="match status" value="1"/>
</dbReference>
<proteinExistence type="predicted"/>
<dbReference type="Proteomes" id="UP000807353">
    <property type="component" value="Unassembled WGS sequence"/>
</dbReference>
<feature type="compositionally biased region" description="Low complexity" evidence="2">
    <location>
        <begin position="1"/>
        <end position="11"/>
    </location>
</feature>
<dbReference type="PROSITE" id="PS50837">
    <property type="entry name" value="NACHT"/>
    <property type="match status" value="1"/>
</dbReference>